<accession>A0ABX0ICU9</accession>
<gene>
    <name evidence="1" type="ORF">G4L40_03100</name>
</gene>
<sequence length="562" mass="64497">MKWHFKKLTQGDDFQGIRDGDIELFDKTRYQSVVREAIQNSLDARLNELEPVKIEFNYFKIDKSLFPSIAEIESHLFGCKKWEKANNDDLELIDTMCNAIEKDSYTCLEIADYNTKGMELKTSFDSFAHSRNVSTKSSAGSAGSKGMGKAAYFAASYLHSIFVTSIFHENKSILFQGISRISTHYKDGELLNYKGYFSNDFNPITEKELIPSIFSRNESGTSAFILGVWDEPDKQSIMEKELVNNFWLAILEGDLIVTIDKKEFNKDNIYNEILRLYPSIYESGQYNNNPNPRPYIETYLGNNCSNKKYAKEIPILGSVKFVIAKNEEYQGRISNFRNSKMLIFKDPSKLYRGYCGVFICDDDKGNEILKKLENATHTEWRKGNWKDPNGKKALDFLNEFQSDCIKDFVGDQQGNEITIPEFDKLLNLPGLKSSKSGLQKNDDKTQEKIKPPKILKPQNDYTPKSFHWLRSRAIKENGSYKYIITMNSKKSNNKIDFEVFVGSDDKTGREIINISSTSQGKFEGNRLFLNLNSGVNEVVIILEDTLKHAIRLKEIKEVLDEN</sequence>
<comment type="caution">
    <text evidence="1">The sequence shown here is derived from an EMBL/GenBank/DDBJ whole genome shotgun (WGS) entry which is preliminary data.</text>
</comment>
<keyword evidence="2" id="KW-1185">Reference proteome</keyword>
<dbReference type="Proteomes" id="UP000761423">
    <property type="component" value="Unassembled WGS sequence"/>
</dbReference>
<evidence type="ECO:0000313" key="1">
    <source>
        <dbReference type="EMBL" id="NHM03689.1"/>
    </source>
</evidence>
<organism evidence="1 2">
    <name type="scientific">Flavobacterium celericrescens</name>
    <dbReference type="NCBI Taxonomy" id="2709780"/>
    <lineage>
        <taxon>Bacteria</taxon>
        <taxon>Pseudomonadati</taxon>
        <taxon>Bacteroidota</taxon>
        <taxon>Flavobacteriia</taxon>
        <taxon>Flavobacteriales</taxon>
        <taxon>Flavobacteriaceae</taxon>
        <taxon>Flavobacterium</taxon>
    </lineage>
</organism>
<reference evidence="1 2" key="1">
    <citation type="submission" date="2020-02" db="EMBL/GenBank/DDBJ databases">
        <authorList>
            <person name="Chen W.-M."/>
        </authorList>
    </citation>
    <scope>NUCLEOTIDE SEQUENCE [LARGE SCALE GENOMIC DNA]</scope>
    <source>
        <strain evidence="1 2">TWA-26</strain>
    </source>
</reference>
<name>A0ABX0ICU9_9FLAO</name>
<protein>
    <submittedName>
        <fullName evidence="1">Uncharacterized protein</fullName>
    </submittedName>
</protein>
<dbReference type="RefSeq" id="WP_166235703.1">
    <property type="nucleotide sequence ID" value="NZ_JAAJBV010000002.1"/>
</dbReference>
<dbReference type="EMBL" id="JAAJBV010000002">
    <property type="protein sequence ID" value="NHM03689.1"/>
    <property type="molecule type" value="Genomic_DNA"/>
</dbReference>
<proteinExistence type="predicted"/>
<evidence type="ECO:0000313" key="2">
    <source>
        <dbReference type="Proteomes" id="UP000761423"/>
    </source>
</evidence>